<comment type="caution">
    <text evidence="1">The sequence shown here is derived from an EMBL/GenBank/DDBJ whole genome shotgun (WGS) entry which is preliminary data.</text>
</comment>
<dbReference type="EMBL" id="LMAI01000007">
    <property type="protein sequence ID" value="KUJ55341.1"/>
    <property type="molecule type" value="Genomic_DNA"/>
</dbReference>
<organism evidence="1 2">
    <name type="scientific">Chryseobacterium aquaticum subsp. greenlandense</name>
    <dbReference type="NCBI Taxonomy" id="345663"/>
    <lineage>
        <taxon>Bacteria</taxon>
        <taxon>Pseudomonadati</taxon>
        <taxon>Bacteroidota</taxon>
        <taxon>Flavobacteriia</taxon>
        <taxon>Flavobacteriales</taxon>
        <taxon>Weeksellaceae</taxon>
        <taxon>Chryseobacterium group</taxon>
        <taxon>Chryseobacterium</taxon>
    </lineage>
</organism>
<gene>
    <name evidence="1" type="ORF">AR686_13270</name>
</gene>
<dbReference type="AlphaFoldDB" id="A0A101CFK5"/>
<protein>
    <submittedName>
        <fullName evidence="1">Uncharacterized protein</fullName>
    </submittedName>
</protein>
<proteinExistence type="predicted"/>
<dbReference type="RefSeq" id="WP_059137249.1">
    <property type="nucleotide sequence ID" value="NZ_LMAI01000007.1"/>
</dbReference>
<name>A0A101CFK5_9FLAO</name>
<accession>A0A101CFK5</accession>
<dbReference type="Proteomes" id="UP000054388">
    <property type="component" value="Unassembled WGS sequence"/>
</dbReference>
<reference evidence="1 2" key="1">
    <citation type="submission" date="2015-10" db="EMBL/GenBank/DDBJ databases">
        <title>Genome sequence of Chryseobacterium greenlandense.</title>
        <authorList>
            <person name="Newman J."/>
            <person name="Fischer K."/>
            <person name="Miller J."/>
        </authorList>
    </citation>
    <scope>NUCLEOTIDE SEQUENCE [LARGE SCALE GENOMIC DNA]</scope>
    <source>
        <strain evidence="1 2">UMB34</strain>
    </source>
</reference>
<evidence type="ECO:0000313" key="2">
    <source>
        <dbReference type="Proteomes" id="UP000054388"/>
    </source>
</evidence>
<evidence type="ECO:0000313" key="1">
    <source>
        <dbReference type="EMBL" id="KUJ55341.1"/>
    </source>
</evidence>
<sequence length="183" mass="21864">MKEIFGDKVENNRVFINWFTGLINFPDKTEKNKILRWDGVFYKIFEYETVLGFQNGNLISQGNVKNYAKIKNGINRKDKSKVSKIIFEKLKKKNWKSDYDCSEKYLITISENGKISNVRMTYSNEERKEFYEEDEYEYCISKVRNALTGLQFDILKDKGKPISEDIYIEIWQEKNGKLEDWTR</sequence>